<dbReference type="Pfam" id="PF00535">
    <property type="entry name" value="Glycos_transf_2"/>
    <property type="match status" value="1"/>
</dbReference>
<dbReference type="PANTHER" id="PTHR22916">
    <property type="entry name" value="GLYCOSYLTRANSFERASE"/>
    <property type="match status" value="1"/>
</dbReference>
<keyword evidence="2" id="KW-0808">Transferase</keyword>
<dbReference type="InterPro" id="IPR029044">
    <property type="entry name" value="Nucleotide-diphossugar_trans"/>
</dbReference>
<dbReference type="PANTHER" id="PTHR22916:SF3">
    <property type="entry name" value="UDP-GLCNAC:BETAGAL BETA-1,3-N-ACETYLGLUCOSAMINYLTRANSFERASE-LIKE PROTEIN 1"/>
    <property type="match status" value="1"/>
</dbReference>
<organism evidence="2 3">
    <name type="scientific">Chryseobacterium soli</name>
    <dbReference type="NCBI Taxonomy" id="445961"/>
    <lineage>
        <taxon>Bacteria</taxon>
        <taxon>Pseudomonadati</taxon>
        <taxon>Bacteroidota</taxon>
        <taxon>Flavobacteriia</taxon>
        <taxon>Flavobacteriales</taxon>
        <taxon>Weeksellaceae</taxon>
        <taxon>Chryseobacterium group</taxon>
        <taxon>Chryseobacterium</taxon>
    </lineage>
</organism>
<dbReference type="Gene3D" id="3.90.550.10">
    <property type="entry name" value="Spore Coat Polysaccharide Biosynthesis Protein SpsA, Chain A"/>
    <property type="match status" value="1"/>
</dbReference>
<sequence length="276" mass="32394">MMKKISVLIAHYNNGKYFEDCYASLISQTYHNWEVIIVDDASTDNSLEVIKEIIKDDNRFALYENTENKGCGFTKRKCMEYATGEICGYLDPDDALYPTALEESVNAYTNDSMVATYSKMMMCDENLIDQKEFSSTKQIYNNRYFFNFPIQFSHFFTFKKNTYLQTSGINPNLRSAVDQDLYLKILELGNVMFINKVLYKYRLHSGGISQQSTKHVAKDSFAFVIHDTMKRRNIKNIHNRQIPDVYHTSDEIYSLLDYQVSFLYRLQIKLKLFFNL</sequence>
<dbReference type="STRING" id="445961.IW15_21180"/>
<dbReference type="SUPFAM" id="SSF53448">
    <property type="entry name" value="Nucleotide-diphospho-sugar transferases"/>
    <property type="match status" value="1"/>
</dbReference>
<dbReference type="OrthoDB" id="635429at2"/>
<protein>
    <submittedName>
        <fullName evidence="2">Glycosyl transferase family 2</fullName>
    </submittedName>
</protein>
<reference evidence="2 3" key="1">
    <citation type="submission" date="2014-07" db="EMBL/GenBank/DDBJ databases">
        <title>Genome of Chryseobacterium soli DSM 19298.</title>
        <authorList>
            <person name="Stropko S.J."/>
            <person name="Pipes S.E."/>
            <person name="Newman J."/>
        </authorList>
    </citation>
    <scope>NUCLEOTIDE SEQUENCE [LARGE SCALE GENOMIC DNA]</scope>
    <source>
        <strain evidence="2 3">DSM 19298</strain>
    </source>
</reference>
<name>A0A086A0R5_9FLAO</name>
<dbReference type="InterPro" id="IPR001173">
    <property type="entry name" value="Glyco_trans_2-like"/>
</dbReference>
<dbReference type="GO" id="GO:0016758">
    <property type="term" value="F:hexosyltransferase activity"/>
    <property type="evidence" value="ECO:0007669"/>
    <property type="project" value="UniProtKB-ARBA"/>
</dbReference>
<evidence type="ECO:0000313" key="2">
    <source>
        <dbReference type="EMBL" id="KFF10279.1"/>
    </source>
</evidence>
<dbReference type="AlphaFoldDB" id="A0A086A0R5"/>
<keyword evidence="3" id="KW-1185">Reference proteome</keyword>
<dbReference type="CDD" id="cd00761">
    <property type="entry name" value="Glyco_tranf_GTA_type"/>
    <property type="match status" value="1"/>
</dbReference>
<evidence type="ECO:0000313" key="3">
    <source>
        <dbReference type="Proteomes" id="UP000028705"/>
    </source>
</evidence>
<evidence type="ECO:0000259" key="1">
    <source>
        <dbReference type="Pfam" id="PF00535"/>
    </source>
</evidence>
<proteinExistence type="predicted"/>
<comment type="caution">
    <text evidence="2">The sequence shown here is derived from an EMBL/GenBank/DDBJ whole genome shotgun (WGS) entry which is preliminary data.</text>
</comment>
<feature type="domain" description="Glycosyltransferase 2-like" evidence="1">
    <location>
        <begin position="6"/>
        <end position="160"/>
    </location>
</feature>
<gene>
    <name evidence="2" type="ORF">IW15_21180</name>
</gene>
<dbReference type="Proteomes" id="UP000028705">
    <property type="component" value="Unassembled WGS sequence"/>
</dbReference>
<dbReference type="EMBL" id="JPRH01000012">
    <property type="protein sequence ID" value="KFF10279.1"/>
    <property type="molecule type" value="Genomic_DNA"/>
</dbReference>
<accession>A0A086A0R5</accession>
<dbReference type="eggNOG" id="COG1216">
    <property type="taxonomic scope" value="Bacteria"/>
</dbReference>